<dbReference type="OrthoDB" id="5480566at2"/>
<accession>A0A2H3KH55</accession>
<dbReference type="PANTHER" id="PTHR32060:SF30">
    <property type="entry name" value="CARBOXY-TERMINAL PROCESSING PROTEASE CTPA"/>
    <property type="match status" value="1"/>
</dbReference>
<evidence type="ECO:0000313" key="2">
    <source>
        <dbReference type="EMBL" id="PDS23318.1"/>
    </source>
</evidence>
<organism evidence="2 3">
    <name type="scientific">Flavobacterium branchiophilum</name>
    <dbReference type="NCBI Taxonomy" id="55197"/>
    <lineage>
        <taxon>Bacteria</taxon>
        <taxon>Pseudomonadati</taxon>
        <taxon>Bacteroidota</taxon>
        <taxon>Flavobacteriia</taxon>
        <taxon>Flavobacteriales</taxon>
        <taxon>Flavobacteriaceae</taxon>
        <taxon>Flavobacterium</taxon>
    </lineage>
</organism>
<dbReference type="SUPFAM" id="SSF52096">
    <property type="entry name" value="ClpP/crotonase"/>
    <property type="match status" value="1"/>
</dbReference>
<sequence length="515" mass="58959">MCKKILGLVVLIQLCGCSSIKQHNAQLIKPLSIEKIKEDIDFTYTKMQRMHPKLYWYISKKDLDYKFDSLKTTIKKPLTPYELYTQLSPLVAAIKQGHSGLSIPRKQYTKKEIAALNKKGKGPFSQLEMEYLDQKLYIVKNNSLSKNIPEKSEILSINKHKIDSLAAVFEKRFASDGFNKTFKYRKLGKSIGDLYTSEFGLQDSLLLELKSQDSIKWCVVKRLKPDTSNTTKKKTEKQPKTTTVAKKEKKLWGYDSNTKIFSRNLHFLEKDSSIAVLKINRFRYGNYKKCYQYCFDQIQQLKSKTLILDLRDNPGGSLAEIVELYSYLADSSFVFLQKSDITSRFSLYKYGVFSGKKWYQKTLKIISTPFTFGYFWASTHKNANGQYYYNMFQNQYKPKSKAFKGTLYVLVNGGSFSASCLISNELKESKRATIVGNETGGAANGTVAGIMPEIMLPHSKLKMHLGLIACIAAHQTPIDGRGVMPHQVIIPTIEDRYSKKDPEMEWVLKNLKKPN</sequence>
<dbReference type="InterPro" id="IPR005151">
    <property type="entry name" value="Tail-specific_protease"/>
</dbReference>
<dbReference type="SMART" id="SM00245">
    <property type="entry name" value="TSPc"/>
    <property type="match status" value="1"/>
</dbReference>
<dbReference type="Pfam" id="PF03572">
    <property type="entry name" value="Peptidase_S41"/>
    <property type="match status" value="1"/>
</dbReference>
<dbReference type="InterPro" id="IPR029045">
    <property type="entry name" value="ClpP/crotonase-like_dom_sf"/>
</dbReference>
<reference evidence="2 3" key="1">
    <citation type="submission" date="2017-09" db="EMBL/GenBank/DDBJ databases">
        <title>Whole genomes of Flavobacteriaceae.</title>
        <authorList>
            <person name="Stine C."/>
            <person name="Li C."/>
            <person name="Tadesse D."/>
        </authorList>
    </citation>
    <scope>NUCLEOTIDE SEQUENCE [LARGE SCALE GENOMIC DNA]</scope>
    <source>
        <strain evidence="2 3">ATCC 35036</strain>
    </source>
</reference>
<name>A0A2H3KH55_9FLAO</name>
<dbReference type="GO" id="GO:0030288">
    <property type="term" value="C:outer membrane-bounded periplasmic space"/>
    <property type="evidence" value="ECO:0007669"/>
    <property type="project" value="TreeGrafter"/>
</dbReference>
<dbReference type="AlphaFoldDB" id="A0A2H3KH55"/>
<dbReference type="GO" id="GO:0008236">
    <property type="term" value="F:serine-type peptidase activity"/>
    <property type="evidence" value="ECO:0007669"/>
    <property type="project" value="InterPro"/>
</dbReference>
<dbReference type="RefSeq" id="WP_097554473.1">
    <property type="nucleotide sequence ID" value="NZ_PCMW01000063.1"/>
</dbReference>
<evidence type="ECO:0000259" key="1">
    <source>
        <dbReference type="SMART" id="SM00245"/>
    </source>
</evidence>
<evidence type="ECO:0000313" key="3">
    <source>
        <dbReference type="Proteomes" id="UP000220828"/>
    </source>
</evidence>
<dbReference type="Proteomes" id="UP000220828">
    <property type="component" value="Unassembled WGS sequence"/>
</dbReference>
<dbReference type="GO" id="GO:0007165">
    <property type="term" value="P:signal transduction"/>
    <property type="evidence" value="ECO:0007669"/>
    <property type="project" value="TreeGrafter"/>
</dbReference>
<dbReference type="CDD" id="cd06567">
    <property type="entry name" value="Peptidase_S41"/>
    <property type="match status" value="1"/>
</dbReference>
<comment type="caution">
    <text evidence="2">The sequence shown here is derived from an EMBL/GenBank/DDBJ whole genome shotgun (WGS) entry which is preliminary data.</text>
</comment>
<dbReference type="GO" id="GO:0006508">
    <property type="term" value="P:proteolysis"/>
    <property type="evidence" value="ECO:0007669"/>
    <property type="project" value="InterPro"/>
</dbReference>
<gene>
    <name evidence="2" type="ORF">B0A77_11035</name>
</gene>
<proteinExistence type="predicted"/>
<dbReference type="Gene3D" id="3.90.226.10">
    <property type="entry name" value="2-enoyl-CoA Hydratase, Chain A, domain 1"/>
    <property type="match status" value="1"/>
</dbReference>
<dbReference type="EMBL" id="PCMW01000063">
    <property type="protein sequence ID" value="PDS23318.1"/>
    <property type="molecule type" value="Genomic_DNA"/>
</dbReference>
<protein>
    <submittedName>
        <fullName evidence="2">Peptidase S41</fullName>
    </submittedName>
</protein>
<feature type="domain" description="Tail specific protease" evidence="1">
    <location>
        <begin position="239"/>
        <end position="490"/>
    </location>
</feature>
<dbReference type="GO" id="GO:0004175">
    <property type="term" value="F:endopeptidase activity"/>
    <property type="evidence" value="ECO:0007669"/>
    <property type="project" value="TreeGrafter"/>
</dbReference>
<dbReference type="PANTHER" id="PTHR32060">
    <property type="entry name" value="TAIL-SPECIFIC PROTEASE"/>
    <property type="match status" value="1"/>
</dbReference>